<feature type="signal peptide" evidence="4">
    <location>
        <begin position="1"/>
        <end position="23"/>
    </location>
</feature>
<dbReference type="PANTHER" id="PTHR43395:SF1">
    <property type="entry name" value="CHEMOTAXIS PROTEIN CHEA"/>
    <property type="match status" value="1"/>
</dbReference>
<dbReference type="RefSeq" id="WP_337336187.1">
    <property type="nucleotide sequence ID" value="NZ_JBBDHC010000021.1"/>
</dbReference>
<name>A0AAW9R5H4_9GAMM</name>
<keyword evidence="4" id="KW-0732">Signal</keyword>
<evidence type="ECO:0000256" key="4">
    <source>
        <dbReference type="SAM" id="SignalP"/>
    </source>
</evidence>
<evidence type="ECO:0000313" key="6">
    <source>
        <dbReference type="EMBL" id="MEJ1250485.1"/>
    </source>
</evidence>
<dbReference type="SMART" id="SM00073">
    <property type="entry name" value="HPT"/>
    <property type="match status" value="1"/>
</dbReference>
<dbReference type="AlphaFoldDB" id="A0AAW9R5H4"/>
<feature type="region of interest" description="Disordered" evidence="3">
    <location>
        <begin position="131"/>
        <end position="150"/>
    </location>
</feature>
<protein>
    <submittedName>
        <fullName evidence="6">Hpt domain-containing protein</fullName>
    </submittedName>
</protein>
<comment type="caution">
    <text evidence="6">The sequence shown here is derived from an EMBL/GenBank/DDBJ whole genome shotgun (WGS) entry which is preliminary data.</text>
</comment>
<evidence type="ECO:0000256" key="2">
    <source>
        <dbReference type="PROSITE-ProRule" id="PRU00110"/>
    </source>
</evidence>
<dbReference type="GO" id="GO:0004672">
    <property type="term" value="F:protein kinase activity"/>
    <property type="evidence" value="ECO:0007669"/>
    <property type="project" value="UniProtKB-ARBA"/>
</dbReference>
<evidence type="ECO:0000256" key="3">
    <source>
        <dbReference type="SAM" id="MobiDB-lite"/>
    </source>
</evidence>
<dbReference type="InterPro" id="IPR036641">
    <property type="entry name" value="HPT_dom_sf"/>
</dbReference>
<proteinExistence type="predicted"/>
<dbReference type="Pfam" id="PF01627">
    <property type="entry name" value="Hpt"/>
    <property type="match status" value="1"/>
</dbReference>
<feature type="modified residue" description="Phosphohistidine" evidence="2">
    <location>
        <position position="72"/>
    </location>
</feature>
<organism evidence="6 7">
    <name type="scientific">Denitratimonas tolerans</name>
    <dbReference type="NCBI Taxonomy" id="1338420"/>
    <lineage>
        <taxon>Bacteria</taxon>
        <taxon>Pseudomonadati</taxon>
        <taxon>Pseudomonadota</taxon>
        <taxon>Gammaproteobacteria</taxon>
        <taxon>Lysobacterales</taxon>
        <taxon>Lysobacteraceae</taxon>
        <taxon>Denitratimonas</taxon>
    </lineage>
</organism>
<dbReference type="PANTHER" id="PTHR43395">
    <property type="entry name" value="SENSOR HISTIDINE KINASE CHEA"/>
    <property type="match status" value="1"/>
</dbReference>
<keyword evidence="2" id="KW-0597">Phosphoprotein</keyword>
<evidence type="ECO:0000313" key="7">
    <source>
        <dbReference type="Proteomes" id="UP001364472"/>
    </source>
</evidence>
<evidence type="ECO:0000259" key="5">
    <source>
        <dbReference type="PROSITE" id="PS50894"/>
    </source>
</evidence>
<evidence type="ECO:0000256" key="1">
    <source>
        <dbReference type="ARBA" id="ARBA00023012"/>
    </source>
</evidence>
<dbReference type="CDD" id="cd00088">
    <property type="entry name" value="HPT"/>
    <property type="match status" value="1"/>
</dbReference>
<dbReference type="Proteomes" id="UP001364472">
    <property type="component" value="Unassembled WGS sequence"/>
</dbReference>
<feature type="chain" id="PRO_5043477335" evidence="4">
    <location>
        <begin position="24"/>
        <end position="150"/>
    </location>
</feature>
<sequence>MPAWLSNLLLPLRSLLGSRPAAASMGEVDEELRDAFLAELGEMITAANGALADLRANPSDATLARTLGRCFHTLKGSAPLVGAPALADLGRAGENMMQRAAERRIVSAHQMQAIESAIVLLPVWKDALRNGRATPPGTSQAIAQLERGTA</sequence>
<dbReference type="GO" id="GO:0000160">
    <property type="term" value="P:phosphorelay signal transduction system"/>
    <property type="evidence" value="ECO:0007669"/>
    <property type="project" value="UniProtKB-KW"/>
</dbReference>
<dbReference type="EMBL" id="JBBDHC010000021">
    <property type="protein sequence ID" value="MEJ1250485.1"/>
    <property type="molecule type" value="Genomic_DNA"/>
</dbReference>
<accession>A0AAW9R5H4</accession>
<dbReference type="InterPro" id="IPR008207">
    <property type="entry name" value="Sig_transdc_His_kin_Hpt_dom"/>
</dbReference>
<dbReference type="InterPro" id="IPR051315">
    <property type="entry name" value="Bact_Chemotaxis_CheA"/>
</dbReference>
<keyword evidence="1" id="KW-0902">Two-component regulatory system</keyword>
<dbReference type="PROSITE" id="PS50894">
    <property type="entry name" value="HPT"/>
    <property type="match status" value="1"/>
</dbReference>
<dbReference type="SUPFAM" id="SSF47226">
    <property type="entry name" value="Histidine-containing phosphotransfer domain, HPT domain"/>
    <property type="match status" value="1"/>
</dbReference>
<dbReference type="Gene3D" id="1.20.120.160">
    <property type="entry name" value="HPT domain"/>
    <property type="match status" value="1"/>
</dbReference>
<keyword evidence="7" id="KW-1185">Reference proteome</keyword>
<gene>
    <name evidence="6" type="ORF">WB794_12470</name>
</gene>
<reference evidence="6 7" key="1">
    <citation type="journal article" date="2016" name="Antonie Van Leeuwenhoek">
        <title>Denitratimonas tolerans gen. nov., sp. nov., a denitrifying bacterium isolated from a bioreactor for tannery wastewater treatment.</title>
        <authorList>
            <person name="Han S.I."/>
            <person name="Kim J.O."/>
            <person name="Lee Y.R."/>
            <person name="Ekpeghere K.I."/>
            <person name="Koh S.C."/>
            <person name="Whang K.S."/>
        </authorList>
    </citation>
    <scope>NUCLEOTIDE SEQUENCE [LARGE SCALE GENOMIC DNA]</scope>
    <source>
        <strain evidence="6 7">KACC 17565</strain>
    </source>
</reference>
<feature type="domain" description="HPt" evidence="5">
    <location>
        <begin position="25"/>
        <end position="131"/>
    </location>
</feature>